<evidence type="ECO:0000313" key="25">
    <source>
        <dbReference type="EMBL" id="KAI9197569.1"/>
    </source>
</evidence>
<keyword evidence="6" id="KW-0808">Transferase</keyword>
<evidence type="ECO:0000256" key="10">
    <source>
        <dbReference type="ARBA" id="ARBA00022729"/>
    </source>
</evidence>
<feature type="domain" description="Gnk2-homologous" evidence="23">
    <location>
        <begin position="1510"/>
        <end position="1617"/>
    </location>
</feature>
<dbReference type="InterPro" id="IPR056744">
    <property type="entry name" value="TRM5/TYW2-like_N"/>
</dbReference>
<dbReference type="Gene3D" id="3.30.200.20">
    <property type="entry name" value="Phosphorylase Kinase, domain 1"/>
    <property type="match status" value="1"/>
</dbReference>
<dbReference type="SUPFAM" id="SSF117281">
    <property type="entry name" value="Kelch motif"/>
    <property type="match status" value="1"/>
</dbReference>
<keyword evidence="10" id="KW-0732">Signal</keyword>
<keyword evidence="17" id="KW-0675">Receptor</keyword>
<keyword evidence="18" id="KW-0325">Glycoprotein</keyword>
<dbReference type="SUPFAM" id="SSF111278">
    <property type="entry name" value="SSo0622-like"/>
    <property type="match status" value="1"/>
</dbReference>
<dbReference type="FunFam" id="2.120.10.80:FF:000128">
    <property type="entry name" value="tRNA wybutosine-synthesizing protein 2/3/4"/>
    <property type="match status" value="1"/>
</dbReference>
<dbReference type="InterPro" id="IPR002902">
    <property type="entry name" value="GNK2"/>
</dbReference>
<comment type="catalytic activity">
    <reaction evidence="19">
        <text>4-demethyl-7-[(3S)-3-amino-3-carboxypropyl]wyosine(37) in tRNA(Phe) + S-adenosyl-L-methionine = 7-[(3S)-3-amino-3-carboxypropyl]wyosine(37) in tRNA(Phe) + S-adenosyl-L-homocysteine + H(+)</text>
        <dbReference type="Rhea" id="RHEA:36635"/>
        <dbReference type="Rhea" id="RHEA-COMP:10378"/>
        <dbReference type="Rhea" id="RHEA-COMP:10379"/>
        <dbReference type="ChEBI" id="CHEBI:15378"/>
        <dbReference type="ChEBI" id="CHEBI:57856"/>
        <dbReference type="ChEBI" id="CHEBI:59789"/>
        <dbReference type="ChEBI" id="CHEBI:73543"/>
        <dbReference type="ChEBI" id="CHEBI:73550"/>
        <dbReference type="EC" id="2.1.1.282"/>
    </reaction>
</comment>
<dbReference type="InterPro" id="IPR038408">
    <property type="entry name" value="GNK2_sf"/>
</dbReference>
<dbReference type="GO" id="GO:0005524">
    <property type="term" value="F:ATP binding"/>
    <property type="evidence" value="ECO:0007669"/>
    <property type="project" value="UniProtKB-UniRule"/>
</dbReference>
<dbReference type="Pfam" id="PF02475">
    <property type="entry name" value="TRM5-TYW2_MTfase"/>
    <property type="match status" value="1"/>
</dbReference>
<dbReference type="Gene3D" id="3.30.1960.10">
    <property type="entry name" value="tRNA wybutosine-synthesizing-like"/>
    <property type="match status" value="1"/>
</dbReference>
<dbReference type="Pfam" id="PF01344">
    <property type="entry name" value="Kelch_1"/>
    <property type="match status" value="1"/>
</dbReference>
<dbReference type="SMART" id="SM00220">
    <property type="entry name" value="S_TKc"/>
    <property type="match status" value="1"/>
</dbReference>
<evidence type="ECO:0000256" key="13">
    <source>
        <dbReference type="ARBA" id="ARBA00022777"/>
    </source>
</evidence>
<accession>A0AAD5P4M5</accession>
<dbReference type="Pfam" id="PF01657">
    <property type="entry name" value="Stress-antifung"/>
    <property type="match status" value="4"/>
</dbReference>
<evidence type="ECO:0000256" key="3">
    <source>
        <dbReference type="ARBA" id="ARBA00012750"/>
    </source>
</evidence>
<keyword evidence="11" id="KW-0677">Repeat</keyword>
<dbReference type="PROSITE" id="PS50011">
    <property type="entry name" value="PROTEIN_KINASE_DOM"/>
    <property type="match status" value="1"/>
</dbReference>
<dbReference type="CDD" id="cd23509">
    <property type="entry name" value="Gnk2-like"/>
    <property type="match status" value="4"/>
</dbReference>
<evidence type="ECO:0000256" key="1">
    <source>
        <dbReference type="ARBA" id="ARBA00004167"/>
    </source>
</evidence>
<evidence type="ECO:0000256" key="18">
    <source>
        <dbReference type="ARBA" id="ARBA00023180"/>
    </source>
</evidence>
<keyword evidence="5" id="KW-0489">Methyltransferase</keyword>
<dbReference type="InterPro" id="IPR006652">
    <property type="entry name" value="Kelch_1"/>
</dbReference>
<keyword evidence="26" id="KW-1185">Reference proteome</keyword>
<evidence type="ECO:0000256" key="9">
    <source>
        <dbReference type="ARBA" id="ARBA00022694"/>
    </source>
</evidence>
<dbReference type="FunFam" id="3.30.200.20:FF:000142">
    <property type="entry name" value="Cysteine-rich receptor-like protein kinase 10"/>
    <property type="match status" value="1"/>
</dbReference>
<dbReference type="InterPro" id="IPR003827">
    <property type="entry name" value="tRNA_yW-synthesising"/>
</dbReference>
<keyword evidence="8 21" id="KW-0812">Transmembrane</keyword>
<keyword evidence="13" id="KW-0418">Kinase</keyword>
<dbReference type="PROSITE" id="PS00107">
    <property type="entry name" value="PROTEIN_KINASE_ATP"/>
    <property type="match status" value="1"/>
</dbReference>
<dbReference type="InterPro" id="IPR017441">
    <property type="entry name" value="Protein_kinase_ATP_BS"/>
</dbReference>
<evidence type="ECO:0000313" key="26">
    <source>
        <dbReference type="Proteomes" id="UP001064489"/>
    </source>
</evidence>
<reference evidence="25 26" key="1">
    <citation type="journal article" date="2022" name="Plant J.">
        <title>Strategies of tolerance reflected in two North American maple genomes.</title>
        <authorList>
            <person name="McEvoy S.L."/>
            <person name="Sezen U.U."/>
            <person name="Trouern-Trend A."/>
            <person name="McMahon S.M."/>
            <person name="Schaberg P.G."/>
            <person name="Yang J."/>
            <person name="Wegrzyn J.L."/>
            <person name="Swenson N.G."/>
        </authorList>
    </citation>
    <scope>NUCLEOTIDE SEQUENCE [LARGE SCALE GENOMIC DNA]</scope>
    <source>
        <strain evidence="25">91603</strain>
    </source>
</reference>
<gene>
    <name evidence="25" type="ORF">LWI28_000812</name>
</gene>
<evidence type="ECO:0000256" key="19">
    <source>
        <dbReference type="ARBA" id="ARBA00049202"/>
    </source>
</evidence>
<dbReference type="InterPro" id="IPR008271">
    <property type="entry name" value="Ser/Thr_kinase_AS"/>
</dbReference>
<evidence type="ECO:0000256" key="7">
    <source>
        <dbReference type="ARBA" id="ARBA00022691"/>
    </source>
</evidence>
<evidence type="ECO:0000256" key="12">
    <source>
        <dbReference type="ARBA" id="ARBA00022741"/>
    </source>
</evidence>
<evidence type="ECO:0000256" key="16">
    <source>
        <dbReference type="ARBA" id="ARBA00023136"/>
    </source>
</evidence>
<dbReference type="InterPro" id="IPR029063">
    <property type="entry name" value="SAM-dependent_MTases_sf"/>
</dbReference>
<comment type="subcellular location">
    <subcellularLocation>
        <location evidence="1">Membrane</location>
        <topology evidence="1">Single-pass membrane protein</topology>
    </subcellularLocation>
</comment>
<dbReference type="Proteomes" id="UP001064489">
    <property type="component" value="Chromosome 13"/>
</dbReference>
<evidence type="ECO:0000256" key="4">
    <source>
        <dbReference type="ARBA" id="ARBA00022527"/>
    </source>
</evidence>
<evidence type="ECO:0000259" key="23">
    <source>
        <dbReference type="PROSITE" id="PS51473"/>
    </source>
</evidence>
<dbReference type="GO" id="GO:0004674">
    <property type="term" value="F:protein serine/threonine kinase activity"/>
    <property type="evidence" value="ECO:0007669"/>
    <property type="project" value="UniProtKB-KW"/>
</dbReference>
<keyword evidence="4" id="KW-0723">Serine/threonine-protein kinase</keyword>
<dbReference type="Pfam" id="PF24681">
    <property type="entry name" value="Kelch_KLHDC2_KLHL20_DRC7"/>
    <property type="match status" value="1"/>
</dbReference>
<feature type="domain" description="Gnk2-homologous" evidence="23">
    <location>
        <begin position="1120"/>
        <end position="1227"/>
    </location>
</feature>
<evidence type="ECO:0000256" key="2">
    <source>
        <dbReference type="ARBA" id="ARBA00004797"/>
    </source>
</evidence>
<feature type="transmembrane region" description="Helical" evidence="21">
    <location>
        <begin position="1260"/>
        <end position="1281"/>
    </location>
</feature>
<dbReference type="FunFam" id="1.10.510.10:FF:001019">
    <property type="entry name" value="G-type lectin S-receptor-like serine/threonine-protein kinase B120"/>
    <property type="match status" value="1"/>
</dbReference>
<feature type="domain" description="Gnk2-homologous" evidence="23">
    <location>
        <begin position="1623"/>
        <end position="1730"/>
    </location>
</feature>
<feature type="binding site" evidence="20">
    <location>
        <position position="1353"/>
    </location>
    <ligand>
        <name>ATP</name>
        <dbReference type="ChEBI" id="CHEBI:30616"/>
    </ligand>
</feature>
<keyword evidence="9" id="KW-0819">tRNA processing</keyword>
<evidence type="ECO:0000256" key="21">
    <source>
        <dbReference type="SAM" id="Phobius"/>
    </source>
</evidence>
<evidence type="ECO:0000259" key="22">
    <source>
        <dbReference type="PROSITE" id="PS50011"/>
    </source>
</evidence>
<name>A0AAD5P4M5_ACENE</name>
<evidence type="ECO:0000256" key="5">
    <source>
        <dbReference type="ARBA" id="ARBA00022603"/>
    </source>
</evidence>
<dbReference type="GO" id="GO:0032259">
    <property type="term" value="P:methylation"/>
    <property type="evidence" value="ECO:0007669"/>
    <property type="project" value="UniProtKB-KW"/>
</dbReference>
<dbReference type="InterPro" id="IPR056743">
    <property type="entry name" value="TRM5-TYW2-like_MTfase"/>
</dbReference>
<dbReference type="PANTHER" id="PTHR27002:SF861">
    <property type="entry name" value="CYSTEINE-RICH RECEPTOR-LIKE PROTEIN KINASE 14 ISOFORM X1"/>
    <property type="match status" value="1"/>
</dbReference>
<dbReference type="PROSITE" id="PS51473">
    <property type="entry name" value="GNK2"/>
    <property type="match status" value="4"/>
</dbReference>
<keyword evidence="12 20" id="KW-0547">Nucleotide-binding</keyword>
<dbReference type="Gene3D" id="3.30.300.110">
    <property type="entry name" value="Met-10+ protein-like domains"/>
    <property type="match status" value="1"/>
</dbReference>
<protein>
    <recommendedName>
        <fullName evidence="3">tRNA(Phe) 7-[(3-amino-3-carboxypropyl)-4-demethylwyosine(37)-N(4)]-methyltransferase</fullName>
        <ecNumber evidence="3">2.1.1.282</ecNumber>
    </recommendedName>
</protein>
<feature type="domain" description="Protein kinase" evidence="22">
    <location>
        <begin position="1325"/>
        <end position="1618"/>
    </location>
</feature>
<dbReference type="Gene3D" id="3.30.430.20">
    <property type="entry name" value="Gnk2 domain, C-X8-C-X2-C motif"/>
    <property type="match status" value="4"/>
</dbReference>
<proteinExistence type="predicted"/>
<dbReference type="PANTHER" id="PTHR27002">
    <property type="entry name" value="RECEPTOR-LIKE SERINE/THREONINE-PROTEIN KINASE SD1-8"/>
    <property type="match status" value="1"/>
</dbReference>
<dbReference type="InterPro" id="IPR036602">
    <property type="entry name" value="tRNA_yW-synthesising-like_sf"/>
</dbReference>
<evidence type="ECO:0000256" key="11">
    <source>
        <dbReference type="ARBA" id="ARBA00022737"/>
    </source>
</evidence>
<dbReference type="GO" id="GO:0008168">
    <property type="term" value="F:methyltransferase activity"/>
    <property type="evidence" value="ECO:0007669"/>
    <property type="project" value="UniProtKB-KW"/>
</dbReference>
<organism evidence="25 26">
    <name type="scientific">Acer negundo</name>
    <name type="common">Box elder</name>
    <dbReference type="NCBI Taxonomy" id="4023"/>
    <lineage>
        <taxon>Eukaryota</taxon>
        <taxon>Viridiplantae</taxon>
        <taxon>Streptophyta</taxon>
        <taxon>Embryophyta</taxon>
        <taxon>Tracheophyta</taxon>
        <taxon>Spermatophyta</taxon>
        <taxon>Magnoliopsida</taxon>
        <taxon>eudicotyledons</taxon>
        <taxon>Gunneridae</taxon>
        <taxon>Pentapetalae</taxon>
        <taxon>rosids</taxon>
        <taxon>malvids</taxon>
        <taxon>Sapindales</taxon>
        <taxon>Sapindaceae</taxon>
        <taxon>Hippocastanoideae</taxon>
        <taxon>Acereae</taxon>
        <taxon>Acer</taxon>
    </lineage>
</organism>
<dbReference type="Pfam" id="PF02676">
    <property type="entry name" value="TYW3"/>
    <property type="match status" value="1"/>
</dbReference>
<dbReference type="Gene3D" id="3.40.50.150">
    <property type="entry name" value="Vaccinia Virus protein VP39"/>
    <property type="match status" value="1"/>
</dbReference>
<dbReference type="Pfam" id="PF00069">
    <property type="entry name" value="Pkinase"/>
    <property type="match status" value="1"/>
</dbReference>
<sequence length="1756" mass="193924">MSFEQRKAATLELLTSSATDKSPKGTLDEPIVPLINVINSHPDYFTTSSCSGRVSIFSHPTNRPKGGSWLYITHDLADADAILSLLFPAADPTRRDQLVFRFEPLIVAVECRDVESAQHLVSLAVASGLRESGVTSVKKRVIVGIRCSIRLEVPFGESGGILVSKDYVRFLVGLANEKMEANRKRTDGFFQALVGSDGFFASPVIGLIGENGNEGDDSKNVDGPAGVPSCCLNITQMAISGEPVEKLFLWGHSACTLGNTDHDYKVLVFGGFGGMGRHSRRNDTLLLDPLKGTLEAIHSEGSPSPRLGHTSSLVGDCMFVIGGRGDPMNILSDVWVFSVAENEWRLLECTGSAFPPRHRHAAAVVGSKIYVFGGLTDNTISSSLHVLDTDNLQWKELSVGGEWPCARHSHSMVAYGSQIYMFGGYNGEKILGDLYSFDVHKCLWKKEKVAGKCPHARFSHSMFLYKNHLGVIGGCPVGQYDQVLALLDLQLHVWKYVKLNSKSEELFLRCTANVIGDNLVMIGGGAACYAFGTKFSEPIKINLLPVAVMSRDDWHVPSEHSKIGEKLVTDQYEGVTGEINVKFEGLQIGNSQISTQDSHSEAEPNGVNDGHQMVASHWVVQLDRKYAKLGKDILKKFGWLDLVRKAYPQGDGTHICFPVTENFCVVFHEKQHHFGDKSEALNNFIGEGKPFTGESILLNEIPSSTALHLLKECGATKQADDVVEVRRASKSPLNTMTEAVASLVQRKGLSASLLEQLPSRWERLGDIVVLPVTAFKDPAWDSIGDELWPIIAKSLNTSRLARQGRVAPTGTRDSTLEILVGDNGWVNHCENGILYSFNATKCMFSWGNLSEKLRMARLDCTDEVIVDLFAGIGYFVLPFLVRAKAKLVYACEWNPHAVEALKYNLQANSVSDRCIVLEGDNQITAPRGVADRVCLGLIPTSENSWVTAIRALRTEGGMLHVHGNVKDSGEGLWTDHVSKSISEIAISEGHCWEVTVEHVERVKCIGLSTGQKCYDTGNFTVNSTYGRNRDLILSSLASNTTVGFYKATVGQDSDEVYALALCSGESSAEECLNCVNLTSKEIMTKCPNQKEAFMWGWQLPGRAPCYVRYSNRSFFGVLEQFTPEIVYNTGDITSDLMTEFNRIWQNLMGGLVGKASNSRLKFATEEANLTRFQTINALMQCTPDLSQSNCSSCLREFVADYQKCCNGKQGAVIRGPNCIFRWELYPFYTITATPDAPTPSPLPPPTTTKDNGVGTNSRTVVIIVFSIILFFLLVSSAYVFLRKRKAKQDTQDIKSNQGRNCVDEIDSMESLRFNFSTIKAATNDFLDDNKLGQGGFGAVYKGRLPNGQDIAVKRLSTNSGQGDLEFKNEVLLVAKLQHRNLVRLLGFCLEGRERLLIYEFVPNSSLDNFIFDPIKRGLLNWETRYKIIGGIARGILYLHEDSRLRIIHRDLKASNILLDVDMNSKISDFGMARLFEMDQTQGDTSRIVGTFGYMAPEYLTHGQFSVNIGLSTGQKCYDTGNFTANSTYGRNRDLILSSLASNTTEGFYNATIGQDSDEVYALALCSGESSAEECSNCVNFTSKEIMTKCPNQKEAYMWGWQLPGRAPCYVRYSNRSFFGVLELDPEDILTNTGDITSNLMTEFNRIWPNLMDGLVGKASTSRLNFATEEANLTQFQTIYALMQCTPDLSQSDCTRCLRQYVGEYEKCCNGKQGGLVQGPNCISRWDLYPYYKITATPDAAPSPLSPPTTKGMFTPS</sequence>
<feature type="domain" description="Gnk2-homologous" evidence="23">
    <location>
        <begin position="1007"/>
        <end position="1114"/>
    </location>
</feature>
<dbReference type="InterPro" id="IPR000719">
    <property type="entry name" value="Prot_kinase_dom"/>
</dbReference>
<dbReference type="SUPFAM" id="SSF53335">
    <property type="entry name" value="S-adenosyl-L-methionine-dependent methyltransferases"/>
    <property type="match status" value="1"/>
</dbReference>
<dbReference type="SMART" id="SM00612">
    <property type="entry name" value="Kelch"/>
    <property type="match status" value="3"/>
</dbReference>
<dbReference type="InterPro" id="IPR011009">
    <property type="entry name" value="Kinase-like_dom_sf"/>
</dbReference>
<feature type="domain" description="SAM-dependent methyltransferase TRM5/TYW2-type" evidence="24">
    <location>
        <begin position="761"/>
        <end position="1020"/>
    </location>
</feature>
<dbReference type="GO" id="GO:0006400">
    <property type="term" value="P:tRNA modification"/>
    <property type="evidence" value="ECO:0007669"/>
    <property type="project" value="UniProtKB-ARBA"/>
</dbReference>
<evidence type="ECO:0000256" key="17">
    <source>
        <dbReference type="ARBA" id="ARBA00023170"/>
    </source>
</evidence>
<keyword evidence="14 20" id="KW-0067">ATP-binding</keyword>
<dbReference type="InterPro" id="IPR015915">
    <property type="entry name" value="Kelch-typ_b-propeller"/>
</dbReference>
<comment type="pathway">
    <text evidence="2">tRNA modification; wybutosine-tRNA(Phe) biosynthesis.</text>
</comment>
<dbReference type="PROSITE" id="PS51684">
    <property type="entry name" value="SAM_MT_TRM5_TYW2"/>
    <property type="match status" value="1"/>
</dbReference>
<evidence type="ECO:0000256" key="15">
    <source>
        <dbReference type="ARBA" id="ARBA00022989"/>
    </source>
</evidence>
<keyword evidence="16 21" id="KW-0472">Membrane</keyword>
<dbReference type="InterPro" id="IPR030382">
    <property type="entry name" value="MeTrfase_TRM5/TYW2"/>
</dbReference>
<dbReference type="FunFam" id="3.30.430.20:FF:000003">
    <property type="entry name" value="Cysteine-rich RLK (RECEPTOR-like protein kinase) 10"/>
    <property type="match status" value="2"/>
</dbReference>
<comment type="caution">
    <text evidence="25">The sequence shown here is derived from an EMBL/GenBank/DDBJ whole genome shotgun (WGS) entry which is preliminary data.</text>
</comment>
<dbReference type="FunFam" id="3.40.50.150:FF:000131">
    <property type="entry name" value="tRNA wybutosine-synthesizing protein 2/3/4"/>
    <property type="match status" value="1"/>
</dbReference>
<keyword evidence="15 21" id="KW-1133">Transmembrane helix</keyword>
<evidence type="ECO:0000256" key="20">
    <source>
        <dbReference type="PROSITE-ProRule" id="PRU10141"/>
    </source>
</evidence>
<dbReference type="EC" id="2.1.1.282" evidence="3"/>
<dbReference type="FunFam" id="3.30.430.20:FF:000007">
    <property type="entry name" value="Cysteine-rich receptor-like protein kinase 11"/>
    <property type="match status" value="2"/>
</dbReference>
<dbReference type="Gene3D" id="1.10.510.10">
    <property type="entry name" value="Transferase(Phosphotransferase) domain 1"/>
    <property type="match status" value="1"/>
</dbReference>
<dbReference type="EMBL" id="JAJSOW010000002">
    <property type="protein sequence ID" value="KAI9197569.1"/>
    <property type="molecule type" value="Genomic_DNA"/>
</dbReference>
<dbReference type="SUPFAM" id="SSF56112">
    <property type="entry name" value="Protein kinase-like (PK-like)"/>
    <property type="match status" value="1"/>
</dbReference>
<evidence type="ECO:0000256" key="8">
    <source>
        <dbReference type="ARBA" id="ARBA00022692"/>
    </source>
</evidence>
<evidence type="ECO:0000256" key="14">
    <source>
        <dbReference type="ARBA" id="ARBA00022840"/>
    </source>
</evidence>
<dbReference type="Pfam" id="PF25133">
    <property type="entry name" value="TYW2_N_2"/>
    <property type="match status" value="1"/>
</dbReference>
<dbReference type="GO" id="GO:0005886">
    <property type="term" value="C:plasma membrane"/>
    <property type="evidence" value="ECO:0007669"/>
    <property type="project" value="TreeGrafter"/>
</dbReference>
<dbReference type="CDD" id="cd02440">
    <property type="entry name" value="AdoMet_MTases"/>
    <property type="match status" value="1"/>
</dbReference>
<dbReference type="PROSITE" id="PS00108">
    <property type="entry name" value="PROTEIN_KINASE_ST"/>
    <property type="match status" value="1"/>
</dbReference>
<dbReference type="Gene3D" id="2.120.10.80">
    <property type="entry name" value="Kelch-type beta propeller"/>
    <property type="match status" value="2"/>
</dbReference>
<evidence type="ECO:0000259" key="24">
    <source>
        <dbReference type="PROSITE" id="PS51684"/>
    </source>
</evidence>
<evidence type="ECO:0000256" key="6">
    <source>
        <dbReference type="ARBA" id="ARBA00022679"/>
    </source>
</evidence>
<keyword evidence="7" id="KW-0949">S-adenosyl-L-methionine</keyword>